<evidence type="ECO:0000313" key="13">
    <source>
        <dbReference type="EMBL" id="QKD83767.1"/>
    </source>
</evidence>
<gene>
    <name evidence="10 13" type="primary">lexA</name>
    <name evidence="13" type="ORF">HPC62_17605</name>
</gene>
<dbReference type="GO" id="GO:0045892">
    <property type="term" value="P:negative regulation of DNA-templated transcription"/>
    <property type="evidence" value="ECO:0007669"/>
    <property type="project" value="UniProtKB-UniRule"/>
</dbReference>
<feature type="domain" description="Peptidase S24/S26A/S26B/S26C" evidence="11">
    <location>
        <begin position="95"/>
        <end position="193"/>
    </location>
</feature>
<evidence type="ECO:0000259" key="11">
    <source>
        <dbReference type="Pfam" id="PF00717"/>
    </source>
</evidence>
<dbReference type="GO" id="GO:0006281">
    <property type="term" value="P:DNA repair"/>
    <property type="evidence" value="ECO:0007669"/>
    <property type="project" value="UniProtKB-UniRule"/>
</dbReference>
<dbReference type="InterPro" id="IPR006200">
    <property type="entry name" value="LexA"/>
</dbReference>
<dbReference type="InterPro" id="IPR006199">
    <property type="entry name" value="LexA_DNA-bd_dom"/>
</dbReference>
<evidence type="ECO:0000256" key="6">
    <source>
        <dbReference type="ARBA" id="ARBA00023125"/>
    </source>
</evidence>
<dbReference type="NCBIfam" id="TIGR00498">
    <property type="entry name" value="lexA"/>
    <property type="match status" value="1"/>
</dbReference>
<proteinExistence type="inferred from homology"/>
<dbReference type="SUPFAM" id="SSF46785">
    <property type="entry name" value="Winged helix' DNA-binding domain"/>
    <property type="match status" value="1"/>
</dbReference>
<feature type="site" description="Cleavage; by autolysis" evidence="10">
    <location>
        <begin position="84"/>
        <end position="85"/>
    </location>
</feature>
<evidence type="ECO:0000256" key="2">
    <source>
        <dbReference type="ARBA" id="ARBA00022705"/>
    </source>
</evidence>
<dbReference type="GO" id="GO:0009432">
    <property type="term" value="P:SOS response"/>
    <property type="evidence" value="ECO:0007669"/>
    <property type="project" value="UniProtKB-UniRule"/>
</dbReference>
<evidence type="ECO:0000313" key="14">
    <source>
        <dbReference type="Proteomes" id="UP000505210"/>
    </source>
</evidence>
<organism evidence="13 14">
    <name type="scientific">Thermoleptolyngbya sichuanensis A183</name>
    <dbReference type="NCBI Taxonomy" id="2737172"/>
    <lineage>
        <taxon>Bacteria</taxon>
        <taxon>Bacillati</taxon>
        <taxon>Cyanobacteriota</taxon>
        <taxon>Cyanophyceae</taxon>
        <taxon>Oculatellales</taxon>
        <taxon>Oculatellaceae</taxon>
        <taxon>Thermoleptolyngbya</taxon>
        <taxon>Thermoleptolyngbya sichuanensis</taxon>
    </lineage>
</organism>
<dbReference type="GO" id="GO:0006508">
    <property type="term" value="P:proteolysis"/>
    <property type="evidence" value="ECO:0007669"/>
    <property type="project" value="InterPro"/>
</dbReference>
<dbReference type="EC" id="3.4.21.88" evidence="10"/>
<keyword evidence="6 10" id="KW-0238">DNA-binding</keyword>
<evidence type="ECO:0000256" key="4">
    <source>
        <dbReference type="ARBA" id="ARBA00022801"/>
    </source>
</evidence>
<evidence type="ECO:0000256" key="9">
    <source>
        <dbReference type="ARBA" id="ARBA00023236"/>
    </source>
</evidence>
<keyword evidence="10" id="KW-0068">Autocatalytic cleavage</keyword>
<evidence type="ECO:0000259" key="12">
    <source>
        <dbReference type="Pfam" id="PF01726"/>
    </source>
</evidence>
<dbReference type="InterPro" id="IPR039418">
    <property type="entry name" value="LexA-like"/>
</dbReference>
<dbReference type="InterPro" id="IPR036390">
    <property type="entry name" value="WH_DNA-bd_sf"/>
</dbReference>
<comment type="subunit">
    <text evidence="10">Homodimer.</text>
</comment>
<keyword evidence="4 10" id="KW-0378">Hydrolase</keyword>
<feature type="DNA-binding region" description="H-T-H motif" evidence="10">
    <location>
        <begin position="28"/>
        <end position="48"/>
    </location>
</feature>
<dbReference type="CDD" id="cd06529">
    <property type="entry name" value="S24_LexA-like"/>
    <property type="match status" value="1"/>
</dbReference>
<keyword evidence="7 10" id="KW-0804">Transcription</keyword>
<dbReference type="Gene3D" id="1.10.10.10">
    <property type="entry name" value="Winged helix-like DNA-binding domain superfamily/Winged helix DNA-binding domain"/>
    <property type="match status" value="1"/>
</dbReference>
<comment type="catalytic activity">
    <reaction evidence="10">
        <text>Hydrolysis of Ala-|-Gly bond in repressor LexA.</text>
        <dbReference type="EC" id="3.4.21.88"/>
    </reaction>
</comment>
<accession>A0A6M8BFY5</accession>
<dbReference type="KEGG" id="theu:HPC62_17605"/>
<comment type="function">
    <text evidence="10">Represses a number of genes involved in the response to DNA damage (SOS response), including recA and lexA. In the presence of single-stranded DNA, RecA interacts with LexA causing an autocatalytic cleavage which disrupts the DNA-binding part of LexA, leading to derepression of the SOS regulon and eventually DNA repair.</text>
</comment>
<dbReference type="InterPro" id="IPR036388">
    <property type="entry name" value="WH-like_DNA-bd_sf"/>
</dbReference>
<name>A0A6M8BFY5_9CYAN</name>
<dbReference type="Proteomes" id="UP000505210">
    <property type="component" value="Chromosome"/>
</dbReference>
<reference evidence="13 14" key="1">
    <citation type="submission" date="2020-05" db="EMBL/GenBank/DDBJ databases">
        <title>Complete genome sequence of of a novel Thermoleptolyngbya strain isolated from hot springs of Ganzi, Sichuan China.</title>
        <authorList>
            <person name="Tang J."/>
            <person name="Daroch M."/>
            <person name="Li L."/>
            <person name="Waleron K."/>
            <person name="Waleron M."/>
            <person name="Waleron M."/>
        </authorList>
    </citation>
    <scope>NUCLEOTIDE SEQUENCE [LARGE SCALE GENOMIC DNA]</scope>
    <source>
        <strain evidence="13 14">PKUAC-SCTA183</strain>
    </source>
</reference>
<evidence type="ECO:0000256" key="7">
    <source>
        <dbReference type="ARBA" id="ARBA00023163"/>
    </source>
</evidence>
<evidence type="ECO:0000256" key="3">
    <source>
        <dbReference type="ARBA" id="ARBA00022763"/>
    </source>
</evidence>
<sequence length="205" mass="22849">MEPLTEVQQELYDWLVEYIRENQHAPSIRQMMQAMGLRSPAPIQSRLEHLQNKGYIDWTRGKARTLRLLHGVTQGVPIRGEVFAGGALEPATGDTEFLDISGMQLKPQDYALRVTGDSMIEALIADGDVVIMRPVKEPDKLKNGTIVAARVEGEGNTLKYFYRRGNKVTLKPANSKYDPIERPASDVQIQGMLIGVWRDFGAGVG</sequence>
<evidence type="ECO:0000256" key="1">
    <source>
        <dbReference type="ARBA" id="ARBA00022491"/>
    </source>
</evidence>
<dbReference type="PANTHER" id="PTHR33516:SF2">
    <property type="entry name" value="LEXA REPRESSOR-RELATED"/>
    <property type="match status" value="1"/>
</dbReference>
<dbReference type="EMBL" id="CP053661">
    <property type="protein sequence ID" value="QKD83767.1"/>
    <property type="molecule type" value="Genomic_DNA"/>
</dbReference>
<dbReference type="Pfam" id="PF00717">
    <property type="entry name" value="Peptidase_S24"/>
    <property type="match status" value="1"/>
</dbReference>
<keyword evidence="9 10" id="KW-0742">SOS response</keyword>
<comment type="similarity">
    <text evidence="10">Belongs to the peptidase S24 family.</text>
</comment>
<dbReference type="Gene3D" id="2.10.109.10">
    <property type="entry name" value="Umud Fragment, subunit A"/>
    <property type="match status" value="1"/>
</dbReference>
<dbReference type="HAMAP" id="MF_00015">
    <property type="entry name" value="LexA"/>
    <property type="match status" value="1"/>
</dbReference>
<dbReference type="Pfam" id="PF01726">
    <property type="entry name" value="LexA_DNA_bind"/>
    <property type="match status" value="1"/>
</dbReference>
<keyword evidence="8 10" id="KW-0234">DNA repair</keyword>
<feature type="domain" description="LexA repressor DNA-binding" evidence="12">
    <location>
        <begin position="1"/>
        <end position="65"/>
    </location>
</feature>
<keyword evidence="3 10" id="KW-0227">DNA damage</keyword>
<keyword evidence="2 10" id="KW-0235">DNA replication</keyword>
<dbReference type="AlphaFoldDB" id="A0A6M8BFY5"/>
<evidence type="ECO:0000256" key="8">
    <source>
        <dbReference type="ARBA" id="ARBA00023204"/>
    </source>
</evidence>
<dbReference type="SUPFAM" id="SSF51306">
    <property type="entry name" value="LexA/Signal peptidase"/>
    <property type="match status" value="1"/>
</dbReference>
<dbReference type="GO" id="GO:0006260">
    <property type="term" value="P:DNA replication"/>
    <property type="evidence" value="ECO:0007669"/>
    <property type="project" value="UniProtKB-UniRule"/>
</dbReference>
<keyword evidence="1 10" id="KW-0678">Repressor</keyword>
<dbReference type="InterPro" id="IPR050077">
    <property type="entry name" value="LexA_repressor"/>
</dbReference>
<evidence type="ECO:0000256" key="5">
    <source>
        <dbReference type="ARBA" id="ARBA00023015"/>
    </source>
</evidence>
<dbReference type="InterPro" id="IPR015927">
    <property type="entry name" value="Peptidase_S24_S26A/B/C"/>
</dbReference>
<keyword evidence="14" id="KW-1185">Reference proteome</keyword>
<feature type="active site" description="For autocatalytic cleavage activity" evidence="10">
    <location>
        <position position="159"/>
    </location>
</feature>
<protein>
    <recommendedName>
        <fullName evidence="10">LexA repressor</fullName>
        <ecNumber evidence="10">3.4.21.88</ecNumber>
    </recommendedName>
</protein>
<evidence type="ECO:0000256" key="10">
    <source>
        <dbReference type="HAMAP-Rule" id="MF_00015"/>
    </source>
</evidence>
<dbReference type="RefSeq" id="WP_172357743.1">
    <property type="nucleotide sequence ID" value="NZ_CP053661.1"/>
</dbReference>
<feature type="active site" description="For autocatalytic cleavage activity" evidence="10">
    <location>
        <position position="118"/>
    </location>
</feature>
<dbReference type="PANTHER" id="PTHR33516">
    <property type="entry name" value="LEXA REPRESSOR"/>
    <property type="match status" value="1"/>
</dbReference>
<dbReference type="GO" id="GO:0004252">
    <property type="term" value="F:serine-type endopeptidase activity"/>
    <property type="evidence" value="ECO:0007669"/>
    <property type="project" value="UniProtKB-UniRule"/>
</dbReference>
<dbReference type="InterPro" id="IPR036286">
    <property type="entry name" value="LexA/Signal_pep-like_sf"/>
</dbReference>
<dbReference type="GO" id="GO:0003677">
    <property type="term" value="F:DNA binding"/>
    <property type="evidence" value="ECO:0007669"/>
    <property type="project" value="UniProtKB-UniRule"/>
</dbReference>
<keyword evidence="5 10" id="KW-0805">Transcription regulation</keyword>